<keyword evidence="2" id="KW-1185">Reference proteome</keyword>
<sequence length="217" mass="24067">MSQNLESRAAFESHFVGFLYRQWLMHRKPYPAGTTLAGQTAIVTGSNSGLGFESARQLLQLGLSHLVMAVRSQARGDAAADKLRKEFPNSAVSVWLLDMESYDSVAAFATRCETLSRIDIVILNAGLRSDKFNVLKATQHELTYQVNYLSTALLAILLLPVLKSKKAPSSVLPPRLTIVSSDTAYWPVPFKTTGPILSQFDEPALFEPMRNYRCTKL</sequence>
<protein>
    <submittedName>
        <fullName evidence="1">Uncharacterized protein</fullName>
    </submittedName>
</protein>
<organism evidence="1 2">
    <name type="scientific">Hypoxylon rubiginosum</name>
    <dbReference type="NCBI Taxonomy" id="110542"/>
    <lineage>
        <taxon>Eukaryota</taxon>
        <taxon>Fungi</taxon>
        <taxon>Dikarya</taxon>
        <taxon>Ascomycota</taxon>
        <taxon>Pezizomycotina</taxon>
        <taxon>Sordariomycetes</taxon>
        <taxon>Xylariomycetidae</taxon>
        <taxon>Xylariales</taxon>
        <taxon>Hypoxylaceae</taxon>
        <taxon>Hypoxylon</taxon>
    </lineage>
</organism>
<feature type="non-terminal residue" evidence="1">
    <location>
        <position position="217"/>
    </location>
</feature>
<dbReference type="Proteomes" id="UP001497700">
    <property type="component" value="Unassembled WGS sequence"/>
</dbReference>
<evidence type="ECO:0000313" key="1">
    <source>
        <dbReference type="EMBL" id="KAI4866028.1"/>
    </source>
</evidence>
<evidence type="ECO:0000313" key="2">
    <source>
        <dbReference type="Proteomes" id="UP001497700"/>
    </source>
</evidence>
<gene>
    <name evidence="1" type="ORF">F4820DRAFT_418411</name>
</gene>
<accession>A0ACB9Z3F6</accession>
<proteinExistence type="predicted"/>
<name>A0ACB9Z3F6_9PEZI</name>
<comment type="caution">
    <text evidence="1">The sequence shown here is derived from an EMBL/GenBank/DDBJ whole genome shotgun (WGS) entry which is preliminary data.</text>
</comment>
<dbReference type="EMBL" id="MU393464">
    <property type="protein sequence ID" value="KAI4866028.1"/>
    <property type="molecule type" value="Genomic_DNA"/>
</dbReference>
<reference evidence="1 2" key="1">
    <citation type="journal article" date="2022" name="New Phytol.">
        <title>Ecological generalism drives hyperdiversity of secondary metabolite gene clusters in xylarialean endophytes.</title>
        <authorList>
            <person name="Franco M.E.E."/>
            <person name="Wisecaver J.H."/>
            <person name="Arnold A.E."/>
            <person name="Ju Y.M."/>
            <person name="Slot J.C."/>
            <person name="Ahrendt S."/>
            <person name="Moore L.P."/>
            <person name="Eastman K.E."/>
            <person name="Scott K."/>
            <person name="Konkel Z."/>
            <person name="Mondo S.J."/>
            <person name="Kuo A."/>
            <person name="Hayes R.D."/>
            <person name="Haridas S."/>
            <person name="Andreopoulos B."/>
            <person name="Riley R."/>
            <person name="LaButti K."/>
            <person name="Pangilinan J."/>
            <person name="Lipzen A."/>
            <person name="Amirebrahimi M."/>
            <person name="Yan J."/>
            <person name="Adam C."/>
            <person name="Keymanesh K."/>
            <person name="Ng V."/>
            <person name="Louie K."/>
            <person name="Northen T."/>
            <person name="Drula E."/>
            <person name="Henrissat B."/>
            <person name="Hsieh H.M."/>
            <person name="Youens-Clark K."/>
            <person name="Lutzoni F."/>
            <person name="Miadlikowska J."/>
            <person name="Eastwood D.C."/>
            <person name="Hamelin R.C."/>
            <person name="Grigoriev I.V."/>
            <person name="U'Ren J.M."/>
        </authorList>
    </citation>
    <scope>NUCLEOTIDE SEQUENCE [LARGE SCALE GENOMIC DNA]</scope>
    <source>
        <strain evidence="1 2">CBS 119005</strain>
    </source>
</reference>